<gene>
    <name evidence="1" type="ORF">NQ176_g10710</name>
</gene>
<accession>A0ACC1MG71</accession>
<reference evidence="1" key="1">
    <citation type="submission" date="2022-08" db="EMBL/GenBank/DDBJ databases">
        <title>Genome Sequence of Lecanicillium fungicola.</title>
        <authorList>
            <person name="Buettner E."/>
        </authorList>
    </citation>
    <scope>NUCLEOTIDE SEQUENCE</scope>
    <source>
        <strain evidence="1">Babe33</strain>
    </source>
</reference>
<dbReference type="Proteomes" id="UP001143910">
    <property type="component" value="Unassembled WGS sequence"/>
</dbReference>
<sequence length="119" mass="12953">MRREPDTLIPLPEVVDDVAYDEDLCDDLASYIATFSPVLGAAPIKAKQACYLPRHMRFGQESGPLIGKTLAEGLFVASGHTCWGIQNAPATGRLMSEIVFDGEATSANIESLDPRKFRV</sequence>
<comment type="caution">
    <text evidence="1">The sequence shown here is derived from an EMBL/GenBank/DDBJ whole genome shotgun (WGS) entry which is preliminary data.</text>
</comment>
<name>A0ACC1MG71_9HYPO</name>
<evidence type="ECO:0000313" key="2">
    <source>
        <dbReference type="Proteomes" id="UP001143910"/>
    </source>
</evidence>
<evidence type="ECO:0000313" key="1">
    <source>
        <dbReference type="EMBL" id="KAJ2965238.1"/>
    </source>
</evidence>
<organism evidence="1 2">
    <name type="scientific">Zarea fungicola</name>
    <dbReference type="NCBI Taxonomy" id="93591"/>
    <lineage>
        <taxon>Eukaryota</taxon>
        <taxon>Fungi</taxon>
        <taxon>Dikarya</taxon>
        <taxon>Ascomycota</taxon>
        <taxon>Pezizomycotina</taxon>
        <taxon>Sordariomycetes</taxon>
        <taxon>Hypocreomycetidae</taxon>
        <taxon>Hypocreales</taxon>
        <taxon>Cordycipitaceae</taxon>
        <taxon>Zarea</taxon>
    </lineage>
</organism>
<dbReference type="EMBL" id="JANJQO010003073">
    <property type="protein sequence ID" value="KAJ2965238.1"/>
    <property type="molecule type" value="Genomic_DNA"/>
</dbReference>
<proteinExistence type="predicted"/>
<keyword evidence="2" id="KW-1185">Reference proteome</keyword>
<protein>
    <submittedName>
        <fullName evidence="1">Uncharacterized protein</fullName>
    </submittedName>
</protein>